<protein>
    <submittedName>
        <fullName evidence="1">Uncharacterized protein</fullName>
    </submittedName>
</protein>
<name>A0A9E6U5P9_9CAUD</name>
<evidence type="ECO:0000313" key="1">
    <source>
        <dbReference type="EMBL" id="QYC95287.1"/>
    </source>
</evidence>
<sequence length="45" mass="5147">MVLKMETYQLHKLQLTTNSVLLATQPGHSWLQPLKNSHLNSTTQD</sequence>
<dbReference type="KEGG" id="vg:80100042"/>
<dbReference type="Proteomes" id="UP001054841">
    <property type="component" value="Segment"/>
</dbReference>
<dbReference type="EMBL" id="MW526259">
    <property type="protein sequence ID" value="QYC95287.1"/>
    <property type="molecule type" value="Genomic_DNA"/>
</dbReference>
<dbReference type="GeneID" id="80100042"/>
<organism evidence="1 2">
    <name type="scientific">Pseudomonas phage PhL_UNISO_PA-DSM_ph0034</name>
    <dbReference type="NCBI Taxonomy" id="2812900"/>
    <lineage>
        <taxon>Viruses</taxon>
        <taxon>Duplodnaviria</taxon>
        <taxon>Heunggongvirae</taxon>
        <taxon>Uroviricota</taxon>
        <taxon>Caudoviricetes</taxon>
        <taxon>Vandenendeviridae</taxon>
        <taxon>Skurskavirinae</taxon>
        <taxon>Pakpunavirus</taxon>
        <taxon>Pakpunavirus ph0034</taxon>
    </lineage>
</organism>
<keyword evidence="2" id="KW-1185">Reference proteome</keyword>
<dbReference type="RefSeq" id="YP_010763323.1">
    <property type="nucleotide sequence ID" value="NC_073610.1"/>
</dbReference>
<proteinExistence type="predicted"/>
<reference evidence="1 2" key="1">
    <citation type="journal article" date="2022" name="Future Microbiol.">
        <title>Characterization and in vitro testing of newly isolated lytic bacteriophages for the biocontrol of Pseudomonas aeruginosa.</title>
        <authorList>
            <person name="Harada L.K."/>
            <person name="Silva E.C."/>
            <person name="Rossi F.P."/>
            <person name="Cieza B."/>
            <person name="Oliveira T.J."/>
            <person name="Pereira C."/>
            <person name="Tomazetto G."/>
            <person name="Silva B.B."/>
            <person name="Squina F.M."/>
            <person name="Vila M.M."/>
            <person name="Setubal J.C."/>
            <person name="Ha T."/>
            <person name="da Silva A.M."/>
            <person name="Balcao V.M."/>
        </authorList>
    </citation>
    <scope>NUCLEOTIDE SEQUENCE [LARGE SCALE GENOMIC DNA]</scope>
</reference>
<accession>A0A9E6U5P9</accession>
<evidence type="ECO:0000313" key="2">
    <source>
        <dbReference type="Proteomes" id="UP001054841"/>
    </source>
</evidence>